<evidence type="ECO:0000313" key="7">
    <source>
        <dbReference type="Proteomes" id="UP001055219"/>
    </source>
</evidence>
<feature type="transmembrane region" description="Helical" evidence="4">
    <location>
        <begin position="669"/>
        <end position="689"/>
    </location>
</feature>
<comment type="subcellular location">
    <subcellularLocation>
        <location evidence="1">Membrane</location>
        <topology evidence="1">Multi-pass membrane protein</topology>
    </subcellularLocation>
</comment>
<keyword evidence="7" id="KW-1185">Reference proteome</keyword>
<feature type="transmembrane region" description="Helical" evidence="4">
    <location>
        <begin position="838"/>
        <end position="858"/>
    </location>
</feature>
<evidence type="ECO:0000259" key="5">
    <source>
        <dbReference type="PROSITE" id="PS50850"/>
    </source>
</evidence>
<feature type="transmembrane region" description="Helical" evidence="4">
    <location>
        <begin position="426"/>
        <end position="449"/>
    </location>
</feature>
<feature type="domain" description="Major facilitator superfamily (MFS) profile" evidence="5">
    <location>
        <begin position="62"/>
        <end position="447"/>
    </location>
</feature>
<dbReference type="AlphaFoldDB" id="A0A9Q0BGD0"/>
<comment type="caution">
    <text evidence="6">The sequence shown here is derived from an EMBL/GenBank/DDBJ whole genome shotgun (WGS) entry which is preliminary data.</text>
</comment>
<keyword evidence="4" id="KW-1133">Transmembrane helix</keyword>
<feature type="transmembrane region" description="Helical" evidence="4">
    <location>
        <begin position="134"/>
        <end position="152"/>
    </location>
</feature>
<dbReference type="Proteomes" id="UP001055219">
    <property type="component" value="Unassembled WGS sequence"/>
</dbReference>
<dbReference type="PANTHER" id="PTHR11360">
    <property type="entry name" value="MONOCARBOXYLATE TRANSPORTER"/>
    <property type="match status" value="1"/>
</dbReference>
<dbReference type="EMBL" id="JAGIXG020000009">
    <property type="protein sequence ID" value="KAI6783214.1"/>
    <property type="molecule type" value="Genomic_DNA"/>
</dbReference>
<accession>A0A9Q0BGD0</accession>
<evidence type="ECO:0000256" key="3">
    <source>
        <dbReference type="SAM" id="MobiDB-lite"/>
    </source>
</evidence>
<name>A0A9Q0BGD0_9HYPO</name>
<dbReference type="GO" id="GO:0016020">
    <property type="term" value="C:membrane"/>
    <property type="evidence" value="ECO:0007669"/>
    <property type="project" value="UniProtKB-SubCell"/>
</dbReference>
<feature type="transmembrane region" description="Helical" evidence="4">
    <location>
        <begin position="803"/>
        <end position="826"/>
    </location>
</feature>
<feature type="transmembrane region" description="Helical" evidence="4">
    <location>
        <begin position="64"/>
        <end position="92"/>
    </location>
</feature>
<feature type="transmembrane region" description="Helical" evidence="4">
    <location>
        <begin position="355"/>
        <end position="381"/>
    </location>
</feature>
<feature type="transmembrane region" description="Helical" evidence="4">
    <location>
        <begin position="393"/>
        <end position="414"/>
    </location>
</feature>
<dbReference type="Pfam" id="PF07690">
    <property type="entry name" value="MFS_1"/>
    <property type="match status" value="1"/>
</dbReference>
<dbReference type="InterPro" id="IPR036259">
    <property type="entry name" value="MFS_trans_sf"/>
</dbReference>
<comment type="similarity">
    <text evidence="2">Belongs to the major facilitator superfamily. Monocarboxylate porter (TC 2.A.1.13) family.</text>
</comment>
<feature type="transmembrane region" description="Helical" evidence="4">
    <location>
        <begin position="622"/>
        <end position="640"/>
    </location>
</feature>
<feature type="transmembrane region" description="Helical" evidence="4">
    <location>
        <begin position="263"/>
        <end position="285"/>
    </location>
</feature>
<keyword evidence="4" id="KW-0472">Membrane</keyword>
<dbReference type="PANTHER" id="PTHR11360:SF315">
    <property type="entry name" value="TRANSPORTER MCH2-RELATED"/>
    <property type="match status" value="1"/>
</dbReference>
<dbReference type="SUPFAM" id="SSF103473">
    <property type="entry name" value="MFS general substrate transporter"/>
    <property type="match status" value="1"/>
</dbReference>
<evidence type="ECO:0000313" key="6">
    <source>
        <dbReference type="EMBL" id="KAI6783214.1"/>
    </source>
</evidence>
<dbReference type="RefSeq" id="XP_051364070.1">
    <property type="nucleotide sequence ID" value="XM_051504566.1"/>
</dbReference>
<dbReference type="GO" id="GO:0022857">
    <property type="term" value="F:transmembrane transporter activity"/>
    <property type="evidence" value="ECO:0007669"/>
    <property type="project" value="InterPro"/>
</dbReference>
<feature type="transmembrane region" description="Helical" evidence="4">
    <location>
        <begin position="189"/>
        <end position="210"/>
    </location>
</feature>
<dbReference type="OrthoDB" id="6499973at2759"/>
<organism evidence="6 7">
    <name type="scientific">Emericellopsis cladophorae</name>
    <dbReference type="NCBI Taxonomy" id="2686198"/>
    <lineage>
        <taxon>Eukaryota</taxon>
        <taxon>Fungi</taxon>
        <taxon>Dikarya</taxon>
        <taxon>Ascomycota</taxon>
        <taxon>Pezizomycotina</taxon>
        <taxon>Sordariomycetes</taxon>
        <taxon>Hypocreomycetidae</taxon>
        <taxon>Hypocreales</taxon>
        <taxon>Bionectriaceae</taxon>
        <taxon>Emericellopsis</taxon>
    </lineage>
</organism>
<reference evidence="6" key="2">
    <citation type="submission" date="2022-07" db="EMBL/GenBank/DDBJ databases">
        <authorList>
            <person name="Goncalves M.F.M."/>
            <person name="Hilario S."/>
            <person name="Van De Peer Y."/>
            <person name="Esteves A.C."/>
            <person name="Alves A."/>
        </authorList>
    </citation>
    <scope>NUCLEOTIDE SEQUENCE</scope>
    <source>
        <strain evidence="6">MUM 19.33</strain>
    </source>
</reference>
<feature type="transmembrane region" description="Helical" evidence="4">
    <location>
        <begin position="222"/>
        <end position="242"/>
    </location>
</feature>
<dbReference type="InterPro" id="IPR020846">
    <property type="entry name" value="MFS_dom"/>
</dbReference>
<evidence type="ECO:0000256" key="4">
    <source>
        <dbReference type="SAM" id="Phobius"/>
    </source>
</evidence>
<gene>
    <name evidence="6" type="ORF">J7T54_000716</name>
</gene>
<dbReference type="GeneID" id="75827235"/>
<proteinExistence type="inferred from homology"/>
<feature type="transmembrane region" description="Helical" evidence="4">
    <location>
        <begin position="305"/>
        <end position="324"/>
    </location>
</feature>
<dbReference type="InterPro" id="IPR050327">
    <property type="entry name" value="Proton-linked_MCT"/>
</dbReference>
<protein>
    <submittedName>
        <fullName evidence="6">Major facilitator superfamily domain</fullName>
    </submittedName>
</protein>
<dbReference type="InterPro" id="IPR011701">
    <property type="entry name" value="MFS"/>
</dbReference>
<keyword evidence="4" id="KW-0812">Transmembrane</keyword>
<feature type="transmembrane region" description="Helical" evidence="4">
    <location>
        <begin position="331"/>
        <end position="349"/>
    </location>
</feature>
<dbReference type="Gene3D" id="1.20.1250.20">
    <property type="entry name" value="MFS general substrate transporter like domains"/>
    <property type="match status" value="2"/>
</dbReference>
<feature type="transmembrane region" description="Helical" evidence="4">
    <location>
        <begin position="754"/>
        <end position="776"/>
    </location>
</feature>
<evidence type="ECO:0000256" key="1">
    <source>
        <dbReference type="ARBA" id="ARBA00004141"/>
    </source>
</evidence>
<feature type="transmembrane region" description="Helical" evidence="4">
    <location>
        <begin position="158"/>
        <end position="177"/>
    </location>
</feature>
<feature type="transmembrane region" description="Helical" evidence="4">
    <location>
        <begin position="104"/>
        <end position="122"/>
    </location>
</feature>
<sequence length="966" mass="105249">MALSIAQRANDNDTQMDVLPTPEPVSRATTSRRSSWCDDDPSGEENLTNVVSVEPTPPDGGYGWVVAVGLFLVNTHTWGIASAWAIIMAYYLRTHQIEGSHLEFGIIGGLAISQALMVSPLVGTVRKYLGSRPTSLVGSVLIFVALLTSSFATKVWQLFLTQGFCFGWGMGLCYVTASQLLPPWFTRNRSLAVGLATSGTGIGGLIYSLAAHSILERLGIEWTWRILAFCSLAGNGVAALLMREWGGRSRTFPEEFKFNPRDFGRVELLLIILWGVSTELGYIILLYSLPVYANSIGLSAQQGTVANALFNVGLAVGRPFLGWFSDVFGRINVAGLTALLTSIFCFALWMPSTSYASLLAFALLAGSLCGTFWAAVTPVLAEVVGIRKLTSTIGVVMIAMVAPATFAEPIAFAMAGETSSFTSAQLFVSFMFLLGSLTLWCLRSWKIFVDAEAEASRSHGVQRSVKKHNWWFSCHLLLAAWGAVAAVSGAYVQTHDCAGGHTDRGMKAFIHGYEDGHMQLQLDIADNLGRNDQCETERQGNNATANLKMSTLGSVHVYDAVSSNYTCLGGIWGYYEFDLNVVQPHLINTYLLRVELRNSANVVQGCIDAHLTPELPGPFVRAITWAPICIFALIVLVALWRETANLSHDCSEDLGPSTRESSHGHVTRVADYLSYLQFIFFSAALSLHYPGFLQPVASRTSWSTLMFPAGMVQRKSWYPGVSDGIYESNGTMTGSAGLEVMTQVVGGAVTVDNWLNIVSLAALIFFALVVLVYLGVKLTWSRDWFRSTHSLSFRHGGDQRADLTAVLWTAVRLFCAYLLVPLVAWTTYQLVHVGNIPIYYSVAASAIVCALILLVWWATSYGDPRNMGYLLVDDSKNHGDAASPSRMRSYYSTGVYVMLVLRGITHGGLELHVLYVSSPPGIASILPSWLALVRCEPAVVLPTTAHSISRAALPLVFVDLAARTRD</sequence>
<reference evidence="6" key="1">
    <citation type="journal article" date="2021" name="J Fungi (Basel)">
        <title>Genomic and Metabolomic Analyses of the Marine Fungus Emericellopsis cladophorae: Insights into Saltwater Adaptability Mechanisms and Its Biosynthetic Potential.</title>
        <authorList>
            <person name="Goncalves M.F.M."/>
            <person name="Hilario S."/>
            <person name="Van de Peer Y."/>
            <person name="Esteves A.C."/>
            <person name="Alves A."/>
        </authorList>
    </citation>
    <scope>NUCLEOTIDE SEQUENCE</scope>
    <source>
        <strain evidence="6">MUM 19.33</strain>
    </source>
</reference>
<dbReference type="PROSITE" id="PS50850">
    <property type="entry name" value="MFS"/>
    <property type="match status" value="1"/>
</dbReference>
<evidence type="ECO:0000256" key="2">
    <source>
        <dbReference type="ARBA" id="ARBA00006727"/>
    </source>
</evidence>
<feature type="region of interest" description="Disordered" evidence="3">
    <location>
        <begin position="1"/>
        <end position="50"/>
    </location>
</feature>
<feature type="transmembrane region" description="Helical" evidence="4">
    <location>
        <begin position="470"/>
        <end position="492"/>
    </location>
</feature>